<dbReference type="OrthoDB" id="551633at2759"/>
<feature type="region of interest" description="Disordered" evidence="5">
    <location>
        <begin position="211"/>
        <end position="230"/>
    </location>
</feature>
<dbReference type="PANTHER" id="PTHR14577:SF0">
    <property type="entry name" value="NUCLEOLAR PROTEIN 12"/>
    <property type="match status" value="1"/>
</dbReference>
<dbReference type="GO" id="GO:0019843">
    <property type="term" value="F:rRNA binding"/>
    <property type="evidence" value="ECO:0007669"/>
    <property type="project" value="TreeGrafter"/>
</dbReference>
<reference evidence="6 7" key="1">
    <citation type="submission" date="2016-11" db="EMBL/GenBank/DDBJ databases">
        <title>Draft Genome Assembly of Colletotrichum chlorophyti a pathogen of herbaceous plants.</title>
        <authorList>
            <person name="Gan P."/>
            <person name="Narusaka M."/>
            <person name="Tsushima A."/>
            <person name="Narusaka Y."/>
            <person name="Takano Y."/>
            <person name="Shirasu K."/>
        </authorList>
    </citation>
    <scope>NUCLEOTIDE SEQUENCE [LARGE SCALE GENOMIC DNA]</scope>
    <source>
        <strain evidence="6 7">NTL11</strain>
    </source>
</reference>
<feature type="compositionally biased region" description="Basic residues" evidence="5">
    <location>
        <begin position="220"/>
        <end position="230"/>
    </location>
</feature>
<protein>
    <submittedName>
        <fullName evidence="6">Ribosomal RNA-processing protein 17</fullName>
    </submittedName>
</protein>
<dbReference type="EMBL" id="MPGH01000189">
    <property type="protein sequence ID" value="OLN84484.1"/>
    <property type="molecule type" value="Genomic_DNA"/>
</dbReference>
<evidence type="ECO:0000256" key="2">
    <source>
        <dbReference type="ARBA" id="ARBA00007175"/>
    </source>
</evidence>
<dbReference type="PROSITE" id="PS00018">
    <property type="entry name" value="EF_HAND_1"/>
    <property type="match status" value="1"/>
</dbReference>
<feature type="region of interest" description="Disordered" evidence="5">
    <location>
        <begin position="153"/>
        <end position="201"/>
    </location>
</feature>
<organism evidence="6 7">
    <name type="scientific">Colletotrichum chlorophyti</name>
    <dbReference type="NCBI Taxonomy" id="708187"/>
    <lineage>
        <taxon>Eukaryota</taxon>
        <taxon>Fungi</taxon>
        <taxon>Dikarya</taxon>
        <taxon>Ascomycota</taxon>
        <taxon>Pezizomycotina</taxon>
        <taxon>Sordariomycetes</taxon>
        <taxon>Hypocreomycetidae</taxon>
        <taxon>Glomerellales</taxon>
        <taxon>Glomerellaceae</taxon>
        <taxon>Colletotrichum</taxon>
    </lineage>
</organism>
<keyword evidence="7" id="KW-1185">Reference proteome</keyword>
<gene>
    <name evidence="6" type="ORF">CCHL11_08173</name>
</gene>
<evidence type="ECO:0000256" key="1">
    <source>
        <dbReference type="ARBA" id="ARBA00004604"/>
    </source>
</evidence>
<sequence>MFAKPRPKKALLPPPSKKRKAPVSAVEEVNFDFDARQDYLTGFHKRKLQRVKWAQEQAAKKAREEKIEMRKQIRQERQREVEEHVKAVNALLEEAQAADSDQDQEIQGEDFEEWDGIEEVEQQPAQTDVVDYEDEYIDEDRYTTVKVEAISVTRDGLEKLHKDDEDDEDEETSGPDGSKVEKAADDDKAAKAKAQRKEFKKKAKFRYESKLERQVNERRTKAKKRAKFKG</sequence>
<keyword evidence="4" id="KW-0539">Nucleus</keyword>
<comment type="subcellular location">
    <subcellularLocation>
        <location evidence="1">Nucleus</location>
        <location evidence="1">Nucleolus</location>
    </subcellularLocation>
</comment>
<comment type="similarity">
    <text evidence="2">Belongs to the RRP17 family.</text>
</comment>
<dbReference type="PANTHER" id="PTHR14577">
    <property type="entry name" value="NUCLEOLAR PROTEIN 12"/>
    <property type="match status" value="1"/>
</dbReference>
<evidence type="ECO:0000256" key="5">
    <source>
        <dbReference type="SAM" id="MobiDB-lite"/>
    </source>
</evidence>
<dbReference type="Pfam" id="PF09805">
    <property type="entry name" value="Nop25"/>
    <property type="match status" value="1"/>
</dbReference>
<feature type="region of interest" description="Disordered" evidence="5">
    <location>
        <begin position="95"/>
        <end position="130"/>
    </location>
</feature>
<feature type="region of interest" description="Disordered" evidence="5">
    <location>
        <begin position="1"/>
        <end position="23"/>
    </location>
</feature>
<dbReference type="Proteomes" id="UP000186583">
    <property type="component" value="Unassembled WGS sequence"/>
</dbReference>
<feature type="compositionally biased region" description="Acidic residues" evidence="5">
    <location>
        <begin position="100"/>
        <end position="121"/>
    </location>
</feature>
<dbReference type="InterPro" id="IPR019186">
    <property type="entry name" value="Nucleolar_protein_12"/>
</dbReference>
<feature type="compositionally biased region" description="Basic residues" evidence="5">
    <location>
        <begin position="191"/>
        <end position="201"/>
    </location>
</feature>
<feature type="compositionally biased region" description="Acidic residues" evidence="5">
    <location>
        <begin position="164"/>
        <end position="173"/>
    </location>
</feature>
<dbReference type="AlphaFoldDB" id="A0A1Q8RJH5"/>
<evidence type="ECO:0000256" key="4">
    <source>
        <dbReference type="ARBA" id="ARBA00023242"/>
    </source>
</evidence>
<name>A0A1Q8RJH5_9PEZI</name>
<evidence type="ECO:0000313" key="6">
    <source>
        <dbReference type="EMBL" id="OLN84484.1"/>
    </source>
</evidence>
<comment type="caution">
    <text evidence="6">The sequence shown here is derived from an EMBL/GenBank/DDBJ whole genome shotgun (WGS) entry which is preliminary data.</text>
</comment>
<dbReference type="GO" id="GO:0005730">
    <property type="term" value="C:nucleolus"/>
    <property type="evidence" value="ECO:0007669"/>
    <property type="project" value="UniProtKB-SubCell"/>
</dbReference>
<evidence type="ECO:0000256" key="3">
    <source>
        <dbReference type="ARBA" id="ARBA00023054"/>
    </source>
</evidence>
<dbReference type="InterPro" id="IPR018247">
    <property type="entry name" value="EF_Hand_1_Ca_BS"/>
</dbReference>
<evidence type="ECO:0000313" key="7">
    <source>
        <dbReference type="Proteomes" id="UP000186583"/>
    </source>
</evidence>
<keyword evidence="3" id="KW-0175">Coiled coil</keyword>
<accession>A0A1Q8RJH5</accession>
<proteinExistence type="inferred from homology"/>
<dbReference type="STRING" id="708187.A0A1Q8RJH5"/>
<feature type="compositionally biased region" description="Basic and acidic residues" evidence="5">
    <location>
        <begin position="178"/>
        <end position="190"/>
    </location>
</feature>